<accession>A0A318SWE8</accession>
<reference evidence="3 4" key="1">
    <citation type="submission" date="2018-06" db="EMBL/GenBank/DDBJ databases">
        <title>Genomic Encyclopedia of Type Strains, Phase III (KMG-III): the genomes of soil and plant-associated and newly described type strains.</title>
        <authorList>
            <person name="Whitman W."/>
        </authorList>
    </citation>
    <scope>NUCLEOTIDE SEQUENCE [LARGE SCALE GENOMIC DNA]</scope>
    <source>
        <strain evidence="3 4">CECT 9025</strain>
    </source>
</reference>
<comment type="caution">
    <text evidence="3">The sequence shown here is derived from an EMBL/GenBank/DDBJ whole genome shotgun (WGS) entry which is preliminary data.</text>
</comment>
<evidence type="ECO:0000259" key="2">
    <source>
        <dbReference type="Pfam" id="PF17930"/>
    </source>
</evidence>
<gene>
    <name evidence="3" type="ORF">DFP88_101887</name>
</gene>
<feature type="domain" description="LpxI C-terminal" evidence="1">
    <location>
        <begin position="131"/>
        <end position="259"/>
    </location>
</feature>
<dbReference type="PANTHER" id="PTHR39962">
    <property type="entry name" value="BLL4848 PROTEIN"/>
    <property type="match status" value="1"/>
</dbReference>
<dbReference type="InterPro" id="IPR041255">
    <property type="entry name" value="LpxI_N"/>
</dbReference>
<organism evidence="3 4">
    <name type="scientific">Pseudoroseicyclus aestuarii</name>
    <dbReference type="NCBI Taxonomy" id="1795041"/>
    <lineage>
        <taxon>Bacteria</taxon>
        <taxon>Pseudomonadati</taxon>
        <taxon>Pseudomonadota</taxon>
        <taxon>Alphaproteobacteria</taxon>
        <taxon>Rhodobacterales</taxon>
        <taxon>Paracoccaceae</taxon>
        <taxon>Pseudoroseicyclus</taxon>
    </lineage>
</organism>
<keyword evidence="4" id="KW-1185">Reference proteome</keyword>
<evidence type="ECO:0000313" key="3">
    <source>
        <dbReference type="EMBL" id="PYE86210.1"/>
    </source>
</evidence>
<dbReference type="Pfam" id="PF06230">
    <property type="entry name" value="LpxI_C"/>
    <property type="match status" value="1"/>
</dbReference>
<dbReference type="Pfam" id="PF17930">
    <property type="entry name" value="LpxI_N"/>
    <property type="match status" value="1"/>
</dbReference>
<dbReference type="InterPro" id="IPR043167">
    <property type="entry name" value="LpxI_C_sf"/>
</dbReference>
<dbReference type="PANTHER" id="PTHR39962:SF1">
    <property type="entry name" value="LPXI FAMILY PROTEIN"/>
    <property type="match status" value="1"/>
</dbReference>
<evidence type="ECO:0000259" key="1">
    <source>
        <dbReference type="Pfam" id="PF06230"/>
    </source>
</evidence>
<dbReference type="AlphaFoldDB" id="A0A318SWE8"/>
<dbReference type="InterPro" id="IPR053174">
    <property type="entry name" value="LpxI"/>
</dbReference>
<protein>
    <recommendedName>
        <fullName evidence="5">Phosphatidate cytidylyltransferase</fullName>
    </recommendedName>
</protein>
<proteinExistence type="predicted"/>
<name>A0A318SWE8_9RHOB</name>
<evidence type="ECO:0000313" key="4">
    <source>
        <dbReference type="Proteomes" id="UP000248311"/>
    </source>
</evidence>
<feature type="domain" description="LpxI N-terminal" evidence="2">
    <location>
        <begin position="5"/>
        <end position="128"/>
    </location>
</feature>
<dbReference type="Proteomes" id="UP000248311">
    <property type="component" value="Unassembled WGS sequence"/>
</dbReference>
<dbReference type="Gene3D" id="3.40.140.80">
    <property type="match status" value="1"/>
</dbReference>
<dbReference type="InterPro" id="IPR010415">
    <property type="entry name" value="LpxI_C"/>
</dbReference>
<dbReference type="RefSeq" id="WP_110813196.1">
    <property type="nucleotide sequence ID" value="NZ_QJTE01000001.1"/>
</dbReference>
<evidence type="ECO:0008006" key="5">
    <source>
        <dbReference type="Google" id="ProtNLM"/>
    </source>
</evidence>
<dbReference type="Gene3D" id="3.40.50.20">
    <property type="match status" value="1"/>
</dbReference>
<dbReference type="OrthoDB" id="9789836at2"/>
<dbReference type="EMBL" id="QJTE01000001">
    <property type="protein sequence ID" value="PYE86210.1"/>
    <property type="molecule type" value="Genomic_DNA"/>
</dbReference>
<sequence length="263" mass="26730">MSRQALFAFAGGLPAALAQRLEAPLICEMEGMPTEIPDGYERLSYRVETLGTLLQDLKARGVAEVVFAGGLSRPAIDPSRIDAATMPLVPRLMGALGQGDDATLRAVIAVFEGEGFAVRAPHEVAPALLPPEGVLGAVPLPKGADPDAKRGAAILAAMGAADVGQACVVRGGLCLAVEALPGTDWMLDHLGDLAAGGMLCKGPKPGQDRRVDLPVIGPGTVARAAAAGLTSIVIEAGGVMVLEREAVIAAADAAGIALWVRPA</sequence>